<dbReference type="AlphaFoldDB" id="A0A804LA07"/>
<comment type="subcellular location">
    <subcellularLocation>
        <location evidence="1">Membrane</location>
        <topology evidence="1">Multi-pass membrane protein</topology>
    </subcellularLocation>
</comment>
<evidence type="ECO:0000256" key="2">
    <source>
        <dbReference type="ARBA" id="ARBA00006574"/>
    </source>
</evidence>
<dbReference type="InterPro" id="IPR004326">
    <property type="entry name" value="Mlo"/>
</dbReference>
<gene>
    <name evidence="8" type="ORF">GSMUA_04440.1</name>
</gene>
<sequence length="145" mass="17048">MALALAKLLGNLNLKENMFLQSQRSSCSADPLRFRFTHQTSVVKRHVGLPRTIGIRWILETRTCHHGDGSRDPEQNYQATKNFWFNRIQWIVFLIHLTLFEINAMISNAFQMAHFLWTWLIYAFNLRSCFYESSCAATSLFHYMP</sequence>
<dbReference type="Pfam" id="PF03094">
    <property type="entry name" value="Mlo"/>
    <property type="match status" value="1"/>
</dbReference>
<protein>
    <submittedName>
        <fullName evidence="8">(wild Malaysian banana) hypothetical protein</fullName>
    </submittedName>
</protein>
<organism evidence="9 10">
    <name type="scientific">Musa acuminata subsp. malaccensis</name>
    <name type="common">Wild banana</name>
    <name type="synonym">Musa malaccensis</name>
    <dbReference type="NCBI Taxonomy" id="214687"/>
    <lineage>
        <taxon>Eukaryota</taxon>
        <taxon>Viridiplantae</taxon>
        <taxon>Streptophyta</taxon>
        <taxon>Embryophyta</taxon>
        <taxon>Tracheophyta</taxon>
        <taxon>Spermatophyta</taxon>
        <taxon>Magnoliopsida</taxon>
        <taxon>Liliopsida</taxon>
        <taxon>Zingiberales</taxon>
        <taxon>Musaceae</taxon>
        <taxon>Musa</taxon>
    </lineage>
</organism>
<dbReference type="GO" id="GO:0016020">
    <property type="term" value="C:membrane"/>
    <property type="evidence" value="ECO:0007669"/>
    <property type="project" value="UniProtKB-SubCell"/>
</dbReference>
<dbReference type="InParanoid" id="A0A804LA07"/>
<reference evidence="8" key="1">
    <citation type="submission" date="2021-03" db="EMBL/GenBank/DDBJ databases">
        <authorList>
            <consortium name="Genoscope - CEA"/>
            <person name="William W."/>
        </authorList>
    </citation>
    <scope>NUCLEOTIDE SEQUENCE</scope>
    <source>
        <strain evidence="8">Doubled-haploid Pahang</strain>
    </source>
</reference>
<evidence type="ECO:0000256" key="7">
    <source>
        <dbReference type="ARBA" id="ARBA00023265"/>
    </source>
</evidence>
<evidence type="ECO:0000313" key="8">
    <source>
        <dbReference type="EMBL" id="CAG1865184.1"/>
    </source>
</evidence>
<dbReference type="GO" id="GO:0006952">
    <property type="term" value="P:defense response"/>
    <property type="evidence" value="ECO:0007669"/>
    <property type="project" value="UniProtKB-KW"/>
</dbReference>
<keyword evidence="6" id="KW-0472">Membrane</keyword>
<evidence type="ECO:0000313" key="10">
    <source>
        <dbReference type="Proteomes" id="UP000012960"/>
    </source>
</evidence>
<evidence type="ECO:0000256" key="1">
    <source>
        <dbReference type="ARBA" id="ARBA00004141"/>
    </source>
</evidence>
<dbReference type="PANTHER" id="PTHR31942:SF82">
    <property type="entry name" value="MLO PROTEIN HOMOLOG 1"/>
    <property type="match status" value="1"/>
</dbReference>
<keyword evidence="5" id="KW-1133">Transmembrane helix</keyword>
<evidence type="ECO:0000313" key="9">
    <source>
        <dbReference type="EnsemblPlants" id="Ma11_p20660.1"/>
    </source>
</evidence>
<accession>A0A804LA07</accession>
<keyword evidence="7" id="KW-0568">Pathogenesis-related protein</keyword>
<evidence type="ECO:0000256" key="3">
    <source>
        <dbReference type="ARBA" id="ARBA00022692"/>
    </source>
</evidence>
<keyword evidence="10" id="KW-1185">Reference proteome</keyword>
<dbReference type="EMBL" id="HG996475">
    <property type="protein sequence ID" value="CAG1865184.1"/>
    <property type="molecule type" value="Genomic_DNA"/>
</dbReference>
<keyword evidence="3" id="KW-0812">Transmembrane</keyword>
<dbReference type="EnsemblPlants" id="Ma11_t20660.1">
    <property type="protein sequence ID" value="Ma11_p20660.1"/>
    <property type="gene ID" value="Ma11_g20660"/>
</dbReference>
<dbReference type="Gramene" id="Ma11_t20660.1">
    <property type="protein sequence ID" value="Ma11_p20660.1"/>
    <property type="gene ID" value="Ma11_g20660"/>
</dbReference>
<evidence type="ECO:0000256" key="6">
    <source>
        <dbReference type="ARBA" id="ARBA00023136"/>
    </source>
</evidence>
<reference evidence="9" key="2">
    <citation type="submission" date="2021-05" db="UniProtKB">
        <authorList>
            <consortium name="EnsemblPlants"/>
        </authorList>
    </citation>
    <scope>IDENTIFICATION</scope>
    <source>
        <strain evidence="9">subsp. malaccensis</strain>
    </source>
</reference>
<evidence type="ECO:0000256" key="4">
    <source>
        <dbReference type="ARBA" id="ARBA00022821"/>
    </source>
</evidence>
<comment type="similarity">
    <text evidence="2">Belongs to the MLO family.</text>
</comment>
<dbReference type="Proteomes" id="UP000012960">
    <property type="component" value="Unplaced"/>
</dbReference>
<keyword evidence="4" id="KW-0611">Plant defense</keyword>
<proteinExistence type="inferred from homology"/>
<evidence type="ECO:0000256" key="5">
    <source>
        <dbReference type="ARBA" id="ARBA00022989"/>
    </source>
</evidence>
<name>A0A804LA07_MUSAM</name>
<dbReference type="PANTHER" id="PTHR31942">
    <property type="entry name" value="MLO-LIKE PROTEIN 1"/>
    <property type="match status" value="1"/>
</dbReference>